<proteinExistence type="predicted"/>
<dbReference type="EMBL" id="FUXK01000041">
    <property type="protein sequence ID" value="SKA20199.1"/>
    <property type="molecule type" value="Genomic_DNA"/>
</dbReference>
<sequence>MRTMKKNIKYLFAALLVMGFMTSCSSEEDIAKQQETCQSGQITITTEDFGANQEITRAVETNTTLVPINNDIEAEVSVQPDRQSATRATAISDGHYTIYALNNLGNRITGTNKLLKGTVSGGVFTADPGSHLSLSPDTYTFVCFNDAVTDNGSQLTVAKANFSKALIGTKTETITGDNYDISFSMKHIVGRVRVELIAYVPIKATTTAVIAQAPNTAVTQLHFNIDGTPLANATTTVADDALSFPATSRKFPKDIPIKTMSSISNEYGYYQPGQTVANLQVKLTGGSAYRKLLSGVLSLPSSTVHIARNGSYTIKVTLLPRYKYLFSDGTTDILANKGARKPIALVVRDNNGTPHSGLAFALNKANHGNVVKWRNPGTYSADNTHQRIVTSKDGANDMNGYNITWNAAYDTSGKIKGNEKTLFPAFYYAGHYDEELAAQGVPITGSNIGKWYLGSMGEWFEMLKVLGYVDEFEDAYEESYNGRVYVYTPSPIIKRAFKSAGGELTDDSHWTALEAWDSNYGSAWFMEIEVNSGSYTYPYAFSKDADTYSDKYAQAFVNF</sequence>
<evidence type="ECO:0000313" key="3">
    <source>
        <dbReference type="Proteomes" id="UP000190065"/>
    </source>
</evidence>
<feature type="signal peptide" evidence="1">
    <location>
        <begin position="1"/>
        <end position="26"/>
    </location>
</feature>
<dbReference type="AlphaFoldDB" id="A0A1T4RW15"/>
<gene>
    <name evidence="2" type="ORF">SAMN02745202_02466</name>
</gene>
<evidence type="ECO:0008006" key="4">
    <source>
        <dbReference type="Google" id="ProtNLM"/>
    </source>
</evidence>
<keyword evidence="1" id="KW-0732">Signal</keyword>
<feature type="chain" id="PRO_5012413948" description="Fimbrillin-like" evidence="1">
    <location>
        <begin position="27"/>
        <end position="559"/>
    </location>
</feature>
<reference evidence="2 3" key="1">
    <citation type="submission" date="2017-02" db="EMBL/GenBank/DDBJ databases">
        <authorList>
            <person name="Peterson S.W."/>
        </authorList>
    </citation>
    <scope>NUCLEOTIDE SEQUENCE [LARGE SCALE GENOMIC DNA]</scope>
    <source>
        <strain evidence="2 3">ATCC 43324</strain>
    </source>
</reference>
<dbReference type="PROSITE" id="PS51257">
    <property type="entry name" value="PROKAR_LIPOPROTEIN"/>
    <property type="match status" value="1"/>
</dbReference>
<dbReference type="Proteomes" id="UP000190065">
    <property type="component" value="Unassembled WGS sequence"/>
</dbReference>
<organism evidence="2 3">
    <name type="scientific">Segatella oulorum</name>
    <dbReference type="NCBI Taxonomy" id="28136"/>
    <lineage>
        <taxon>Bacteria</taxon>
        <taxon>Pseudomonadati</taxon>
        <taxon>Bacteroidota</taxon>
        <taxon>Bacteroidia</taxon>
        <taxon>Bacteroidales</taxon>
        <taxon>Prevotellaceae</taxon>
        <taxon>Segatella</taxon>
    </lineage>
</organism>
<evidence type="ECO:0000256" key="1">
    <source>
        <dbReference type="SAM" id="SignalP"/>
    </source>
</evidence>
<accession>A0A1T4RW15</accession>
<evidence type="ECO:0000313" key="2">
    <source>
        <dbReference type="EMBL" id="SKA20199.1"/>
    </source>
</evidence>
<protein>
    <recommendedName>
        <fullName evidence="4">Fimbrillin-like</fullName>
    </recommendedName>
</protein>
<name>A0A1T4RW15_9BACT</name>